<evidence type="ECO:0000256" key="1">
    <source>
        <dbReference type="SAM" id="SignalP"/>
    </source>
</evidence>
<dbReference type="Proteomes" id="UP001497623">
    <property type="component" value="Unassembled WGS sequence"/>
</dbReference>
<protein>
    <recommendedName>
        <fullName evidence="2">GH18 domain-containing protein</fullName>
    </recommendedName>
</protein>
<reference evidence="3 4" key="1">
    <citation type="submission" date="2024-05" db="EMBL/GenBank/DDBJ databases">
        <authorList>
            <person name="Wallberg A."/>
        </authorList>
    </citation>
    <scope>NUCLEOTIDE SEQUENCE [LARGE SCALE GENOMIC DNA]</scope>
</reference>
<dbReference type="GO" id="GO:0008061">
    <property type="term" value="F:chitin binding"/>
    <property type="evidence" value="ECO:0007669"/>
    <property type="project" value="TreeGrafter"/>
</dbReference>
<dbReference type="InterPro" id="IPR017853">
    <property type="entry name" value="GH"/>
</dbReference>
<dbReference type="GO" id="GO:0005576">
    <property type="term" value="C:extracellular region"/>
    <property type="evidence" value="ECO:0007669"/>
    <property type="project" value="TreeGrafter"/>
</dbReference>
<dbReference type="SUPFAM" id="SSF51445">
    <property type="entry name" value="(Trans)glycosidases"/>
    <property type="match status" value="1"/>
</dbReference>
<dbReference type="GO" id="GO:0004568">
    <property type="term" value="F:chitinase activity"/>
    <property type="evidence" value="ECO:0007669"/>
    <property type="project" value="TreeGrafter"/>
</dbReference>
<keyword evidence="1" id="KW-0732">Signal</keyword>
<evidence type="ECO:0000259" key="2">
    <source>
        <dbReference type="PROSITE" id="PS51910"/>
    </source>
</evidence>
<sequence>MNILYSLLGVLLLQVVLGAPSAASVTNPKVVCYYGSWSVYRNGIGKFDVENIDVNLCTHIIYTFAGLDESTSKIKVLDPCNDLPENWGKNAYGLFTGLKAQNPELKTLLAIGGWNEGSMKYSKMAADPKKRA</sequence>
<dbReference type="PROSITE" id="PS51910">
    <property type="entry name" value="GH18_2"/>
    <property type="match status" value="1"/>
</dbReference>
<name>A0AAV2QR84_MEGNR</name>
<keyword evidence="4" id="KW-1185">Reference proteome</keyword>
<dbReference type="InterPro" id="IPR001223">
    <property type="entry name" value="Glyco_hydro18_cat"/>
</dbReference>
<comment type="caution">
    <text evidence="3">The sequence shown here is derived from an EMBL/GenBank/DDBJ whole genome shotgun (WGS) entry which is preliminary data.</text>
</comment>
<dbReference type="PANTHER" id="PTHR11177:SF360">
    <property type="entry name" value="CHITINASE 4-RELATED"/>
    <property type="match status" value="1"/>
</dbReference>
<evidence type="ECO:0000313" key="3">
    <source>
        <dbReference type="EMBL" id="CAL4096929.1"/>
    </source>
</evidence>
<feature type="non-terminal residue" evidence="3">
    <location>
        <position position="132"/>
    </location>
</feature>
<dbReference type="GO" id="GO:0005975">
    <property type="term" value="P:carbohydrate metabolic process"/>
    <property type="evidence" value="ECO:0007669"/>
    <property type="project" value="InterPro"/>
</dbReference>
<dbReference type="PANTHER" id="PTHR11177">
    <property type="entry name" value="CHITINASE"/>
    <property type="match status" value="1"/>
</dbReference>
<evidence type="ECO:0000313" key="4">
    <source>
        <dbReference type="Proteomes" id="UP001497623"/>
    </source>
</evidence>
<feature type="signal peptide" evidence="1">
    <location>
        <begin position="1"/>
        <end position="18"/>
    </location>
</feature>
<dbReference type="InterPro" id="IPR050314">
    <property type="entry name" value="Glycosyl_Hydrlase_18"/>
</dbReference>
<dbReference type="Pfam" id="PF00704">
    <property type="entry name" value="Glyco_hydro_18"/>
    <property type="match status" value="1"/>
</dbReference>
<organism evidence="3 4">
    <name type="scientific">Meganyctiphanes norvegica</name>
    <name type="common">Northern krill</name>
    <name type="synonym">Thysanopoda norvegica</name>
    <dbReference type="NCBI Taxonomy" id="48144"/>
    <lineage>
        <taxon>Eukaryota</taxon>
        <taxon>Metazoa</taxon>
        <taxon>Ecdysozoa</taxon>
        <taxon>Arthropoda</taxon>
        <taxon>Crustacea</taxon>
        <taxon>Multicrustacea</taxon>
        <taxon>Malacostraca</taxon>
        <taxon>Eumalacostraca</taxon>
        <taxon>Eucarida</taxon>
        <taxon>Euphausiacea</taxon>
        <taxon>Euphausiidae</taxon>
        <taxon>Meganyctiphanes</taxon>
    </lineage>
</organism>
<dbReference type="Gene3D" id="3.20.20.80">
    <property type="entry name" value="Glycosidases"/>
    <property type="match status" value="1"/>
</dbReference>
<feature type="chain" id="PRO_5043360017" description="GH18 domain-containing protein" evidence="1">
    <location>
        <begin position="19"/>
        <end position="132"/>
    </location>
</feature>
<proteinExistence type="predicted"/>
<gene>
    <name evidence="3" type="ORF">MNOR_LOCUS15862</name>
</gene>
<dbReference type="AlphaFoldDB" id="A0AAV2QR84"/>
<feature type="domain" description="GH18" evidence="2">
    <location>
        <begin position="28"/>
        <end position="132"/>
    </location>
</feature>
<dbReference type="GO" id="GO:0006032">
    <property type="term" value="P:chitin catabolic process"/>
    <property type="evidence" value="ECO:0007669"/>
    <property type="project" value="TreeGrafter"/>
</dbReference>
<accession>A0AAV2QR84</accession>
<dbReference type="EMBL" id="CAXKWB010010127">
    <property type="protein sequence ID" value="CAL4096929.1"/>
    <property type="molecule type" value="Genomic_DNA"/>
</dbReference>